<evidence type="ECO:0000259" key="10">
    <source>
        <dbReference type="PROSITE" id="PS51192"/>
    </source>
</evidence>
<dbReference type="InterPro" id="IPR011545">
    <property type="entry name" value="DEAD/DEAH_box_helicase_dom"/>
</dbReference>
<dbReference type="GO" id="GO:0005829">
    <property type="term" value="C:cytosol"/>
    <property type="evidence" value="ECO:0007669"/>
    <property type="project" value="TreeGrafter"/>
</dbReference>
<dbReference type="InterPro" id="IPR023554">
    <property type="entry name" value="RNA_helicase_ATP-dep_RhlB"/>
</dbReference>
<dbReference type="GO" id="GO:0003723">
    <property type="term" value="F:RNA binding"/>
    <property type="evidence" value="ECO:0007669"/>
    <property type="project" value="UniProtKB-UniRule"/>
</dbReference>
<keyword evidence="5 7" id="KW-0067">ATP-binding</keyword>
<dbReference type="SMART" id="SM00490">
    <property type="entry name" value="HELICc"/>
    <property type="match status" value="1"/>
</dbReference>
<comment type="subcellular location">
    <subcellularLocation>
        <location evidence="7">Cytoplasm</location>
    </subcellularLocation>
</comment>
<dbReference type="GO" id="GO:0006401">
    <property type="term" value="P:RNA catabolic process"/>
    <property type="evidence" value="ECO:0007669"/>
    <property type="project" value="UniProtKB-UniRule"/>
</dbReference>
<dbReference type="InterPro" id="IPR014001">
    <property type="entry name" value="Helicase_ATP-bd"/>
</dbReference>
<dbReference type="PANTHER" id="PTHR47959">
    <property type="entry name" value="ATP-DEPENDENT RNA HELICASE RHLE-RELATED"/>
    <property type="match status" value="1"/>
</dbReference>
<dbReference type="GO" id="GO:0016887">
    <property type="term" value="F:ATP hydrolysis activity"/>
    <property type="evidence" value="ECO:0007669"/>
    <property type="project" value="RHEA"/>
</dbReference>
<evidence type="ECO:0000259" key="12">
    <source>
        <dbReference type="PROSITE" id="PS51195"/>
    </source>
</evidence>
<evidence type="ECO:0000256" key="6">
    <source>
        <dbReference type="ARBA" id="ARBA00022884"/>
    </source>
</evidence>
<keyword evidence="2 7" id="KW-0547">Nucleotide-binding</keyword>
<feature type="domain" description="Helicase C-terminal" evidence="11">
    <location>
        <begin position="282"/>
        <end position="427"/>
    </location>
</feature>
<keyword evidence="14" id="KW-1185">Reference proteome</keyword>
<comment type="similarity">
    <text evidence="7">Belongs to the DEAD box helicase family. RhlB subfamily.</text>
</comment>
<feature type="compositionally biased region" description="Basic residues" evidence="9">
    <location>
        <begin position="562"/>
        <end position="572"/>
    </location>
</feature>
<keyword evidence="4 7" id="KW-0347">Helicase</keyword>
<dbReference type="InterPro" id="IPR027417">
    <property type="entry name" value="P-loop_NTPase"/>
</dbReference>
<feature type="domain" description="Helicase ATP-binding" evidence="10">
    <location>
        <begin position="77"/>
        <end position="255"/>
    </location>
</feature>
<name>A0A2Z2NLR1_9GAMM</name>
<dbReference type="InterPro" id="IPR014014">
    <property type="entry name" value="RNA_helicase_DEAD_Q_motif"/>
</dbReference>
<dbReference type="InterPro" id="IPR000629">
    <property type="entry name" value="RNA-helicase_DEAD-box_CS"/>
</dbReference>
<feature type="compositionally biased region" description="Polar residues" evidence="9">
    <location>
        <begin position="579"/>
        <end position="598"/>
    </location>
</feature>
<dbReference type="Pfam" id="PF00271">
    <property type="entry name" value="Helicase_C"/>
    <property type="match status" value="1"/>
</dbReference>
<keyword evidence="6 7" id="KW-0694">RNA-binding</keyword>
<dbReference type="PROSITE" id="PS51194">
    <property type="entry name" value="HELICASE_CTER"/>
    <property type="match status" value="1"/>
</dbReference>
<comment type="subunit">
    <text evidence="7">Component of the RNA degradosome, which is a multiprotein complex involved in RNA processing and mRNA degradation.</text>
</comment>
<evidence type="ECO:0000259" key="11">
    <source>
        <dbReference type="PROSITE" id="PS51194"/>
    </source>
</evidence>
<dbReference type="Proteomes" id="UP000250079">
    <property type="component" value="Chromosome"/>
</dbReference>
<dbReference type="PROSITE" id="PS51195">
    <property type="entry name" value="Q_MOTIF"/>
    <property type="match status" value="1"/>
</dbReference>
<dbReference type="GO" id="GO:0005524">
    <property type="term" value="F:ATP binding"/>
    <property type="evidence" value="ECO:0007669"/>
    <property type="project" value="UniProtKB-UniRule"/>
</dbReference>
<evidence type="ECO:0000256" key="8">
    <source>
        <dbReference type="PROSITE-ProRule" id="PRU00552"/>
    </source>
</evidence>
<dbReference type="InterPro" id="IPR044742">
    <property type="entry name" value="DEAD/DEAH_RhlB"/>
</dbReference>
<feature type="short sequence motif" description="Q motif" evidence="8">
    <location>
        <begin position="46"/>
        <end position="74"/>
    </location>
</feature>
<evidence type="ECO:0000256" key="2">
    <source>
        <dbReference type="ARBA" id="ARBA00022741"/>
    </source>
</evidence>
<dbReference type="PROSITE" id="PS51192">
    <property type="entry name" value="HELICASE_ATP_BIND_1"/>
    <property type="match status" value="1"/>
</dbReference>
<sequence length="598" mass="63937">MPLRVCATPTNGPAMGSHFIRSQRTHRMTKTTPDSSDNTTLPDPISSFRELNLPAPLLKATDELGFSDCTEIQGLTLPVISSGKDVAAQAQTGTGKTAAFLLGSFARLLSNSGGERRKDQPRMLVIAPTRELAMQIKKDADSLGAYTDLKCSVVYGGIDYDKQRKELAEGVDVLIGTPGRLIDYFKQKVFDLAKLEIVVLDEADRMFDLGFIADIRFLLRRMPAPGERLSMLFSATLSHRVMELAYEHMDNPQEIKTESTGVTAEGVRQALYQPATDEKIPLLLGLLGSLKPERSIIFVNTKRAAEKIESYLLGNDIACGTLSGDVRQSKRQKILADFTAGKLPILIATDVAARGLHIDDVSHVFNYDLPQQAEDYVHRIGRTARAGTKGVAVSFACENYSFSLPEIQEYIGQSIPLEMITDELLIKPKPPKRIEHDRVSSGPGGKGGKPSKGGSRDRGRSNSSGGGSRSAAPGSRSRRSNSESTGKPAADSSKPVDQTQSKPAADNAAPAPAPTDGAPAGSKPPRKRRPATKKPAPDAAASPTEGSAVSATGATADPAAKPPRKRRRRRKPAAAGESANATSEGTPNSDKGSTDSTE</sequence>
<accession>A0A2Z2NLR1</accession>
<dbReference type="EMBL" id="CP018632">
    <property type="protein sequence ID" value="ASJ71485.1"/>
    <property type="molecule type" value="Genomic_DNA"/>
</dbReference>
<protein>
    <recommendedName>
        <fullName evidence="7">ATP-dependent RNA helicase RhlB</fullName>
        <ecNumber evidence="7">3.6.4.13</ecNumber>
    </recommendedName>
</protein>
<gene>
    <name evidence="7 13" type="primary">rhlB</name>
    <name evidence="13" type="ORF">IMCC3135_06895</name>
</gene>
<evidence type="ECO:0000256" key="5">
    <source>
        <dbReference type="ARBA" id="ARBA00022840"/>
    </source>
</evidence>
<dbReference type="CDD" id="cd18787">
    <property type="entry name" value="SF2_C_DEAD"/>
    <property type="match status" value="1"/>
</dbReference>
<dbReference type="InterPro" id="IPR001650">
    <property type="entry name" value="Helicase_C-like"/>
</dbReference>
<evidence type="ECO:0000313" key="14">
    <source>
        <dbReference type="Proteomes" id="UP000250079"/>
    </source>
</evidence>
<evidence type="ECO:0000313" key="13">
    <source>
        <dbReference type="EMBL" id="ASJ71485.1"/>
    </source>
</evidence>
<evidence type="ECO:0000256" key="1">
    <source>
        <dbReference type="ARBA" id="ARBA00022490"/>
    </source>
</evidence>
<comment type="catalytic activity">
    <reaction evidence="7">
        <text>ATP + H2O = ADP + phosphate + H(+)</text>
        <dbReference type="Rhea" id="RHEA:13065"/>
        <dbReference type="ChEBI" id="CHEBI:15377"/>
        <dbReference type="ChEBI" id="CHEBI:15378"/>
        <dbReference type="ChEBI" id="CHEBI:30616"/>
        <dbReference type="ChEBI" id="CHEBI:43474"/>
        <dbReference type="ChEBI" id="CHEBI:456216"/>
        <dbReference type="EC" id="3.6.4.13"/>
    </reaction>
</comment>
<dbReference type="PANTHER" id="PTHR47959:SF10">
    <property type="entry name" value="ATP-DEPENDENT RNA HELICASE RHLB"/>
    <property type="match status" value="1"/>
</dbReference>
<evidence type="ECO:0000256" key="9">
    <source>
        <dbReference type="SAM" id="MobiDB-lite"/>
    </source>
</evidence>
<reference evidence="13 14" key="1">
    <citation type="submission" date="2016-12" db="EMBL/GenBank/DDBJ databases">
        <authorList>
            <person name="Song W.-J."/>
            <person name="Kurnit D.M."/>
        </authorList>
    </citation>
    <scope>NUCLEOTIDE SEQUENCE [LARGE SCALE GENOMIC DNA]</scope>
    <source>
        <strain evidence="13 14">IMCC3135</strain>
    </source>
</reference>
<evidence type="ECO:0000256" key="7">
    <source>
        <dbReference type="HAMAP-Rule" id="MF_00661"/>
    </source>
</evidence>
<dbReference type="AlphaFoldDB" id="A0A2Z2NLR1"/>
<organism evidence="13 14">
    <name type="scientific">Granulosicoccus antarcticus IMCC3135</name>
    <dbReference type="NCBI Taxonomy" id="1192854"/>
    <lineage>
        <taxon>Bacteria</taxon>
        <taxon>Pseudomonadati</taxon>
        <taxon>Pseudomonadota</taxon>
        <taxon>Gammaproteobacteria</taxon>
        <taxon>Chromatiales</taxon>
        <taxon>Granulosicoccaceae</taxon>
        <taxon>Granulosicoccus</taxon>
    </lineage>
</organism>
<feature type="compositionally biased region" description="Low complexity" evidence="9">
    <location>
        <begin position="503"/>
        <end position="523"/>
    </location>
</feature>
<evidence type="ECO:0000256" key="4">
    <source>
        <dbReference type="ARBA" id="ARBA00022806"/>
    </source>
</evidence>
<dbReference type="EC" id="3.6.4.13" evidence="7"/>
<dbReference type="SMART" id="SM00487">
    <property type="entry name" value="DEXDc"/>
    <property type="match status" value="1"/>
</dbReference>
<dbReference type="CDD" id="cd00268">
    <property type="entry name" value="DEADc"/>
    <property type="match status" value="1"/>
</dbReference>
<dbReference type="KEGG" id="gai:IMCC3135_06895"/>
<feature type="region of interest" description="Disordered" evidence="9">
    <location>
        <begin position="428"/>
        <end position="598"/>
    </location>
</feature>
<keyword evidence="3 7" id="KW-0378">Hydrolase</keyword>
<dbReference type="GO" id="GO:0003724">
    <property type="term" value="F:RNA helicase activity"/>
    <property type="evidence" value="ECO:0007669"/>
    <property type="project" value="UniProtKB-UniRule"/>
</dbReference>
<feature type="domain" description="DEAD-box RNA helicase Q" evidence="12">
    <location>
        <begin position="46"/>
        <end position="74"/>
    </location>
</feature>
<dbReference type="InterPro" id="IPR050079">
    <property type="entry name" value="DEAD_box_RNA_helicase"/>
</dbReference>
<feature type="compositionally biased region" description="Gly residues" evidence="9">
    <location>
        <begin position="442"/>
        <end position="451"/>
    </location>
</feature>
<keyword evidence="1 7" id="KW-0963">Cytoplasm</keyword>
<feature type="compositionally biased region" description="Polar residues" evidence="9">
    <location>
        <begin position="544"/>
        <end position="553"/>
    </location>
</feature>
<dbReference type="PROSITE" id="PS00039">
    <property type="entry name" value="DEAD_ATP_HELICASE"/>
    <property type="match status" value="1"/>
</dbReference>
<comment type="function">
    <text evidence="7">DEAD-box RNA helicase involved in RNA degradation. Has RNA-dependent ATPase activity and unwinds double-stranded RNA.</text>
</comment>
<dbReference type="HAMAP" id="MF_00661">
    <property type="entry name" value="DEAD_helicase_RhlB"/>
    <property type="match status" value="1"/>
</dbReference>
<evidence type="ECO:0000256" key="3">
    <source>
        <dbReference type="ARBA" id="ARBA00022801"/>
    </source>
</evidence>
<dbReference type="Pfam" id="PF00270">
    <property type="entry name" value="DEAD"/>
    <property type="match status" value="1"/>
</dbReference>
<proteinExistence type="inferred from homology"/>
<dbReference type="Gene3D" id="3.40.50.300">
    <property type="entry name" value="P-loop containing nucleotide triphosphate hydrolases"/>
    <property type="match status" value="2"/>
</dbReference>
<dbReference type="SUPFAM" id="SSF52540">
    <property type="entry name" value="P-loop containing nucleoside triphosphate hydrolases"/>
    <property type="match status" value="1"/>
</dbReference>